<feature type="domain" description="QsdR TetR regulatory C-terminal" evidence="1">
    <location>
        <begin position="83"/>
        <end position="190"/>
    </location>
</feature>
<evidence type="ECO:0000313" key="2">
    <source>
        <dbReference type="EMBL" id="TNM38517.1"/>
    </source>
</evidence>
<dbReference type="Pfam" id="PF18598">
    <property type="entry name" value="TetR_C_36"/>
    <property type="match status" value="1"/>
</dbReference>
<accession>A0A5C4VRQ0</accession>
<dbReference type="EMBL" id="VDMP01000025">
    <property type="protein sequence ID" value="TNM38517.1"/>
    <property type="molecule type" value="Genomic_DNA"/>
</dbReference>
<protein>
    <submittedName>
        <fullName evidence="2">TetR/AcrR family transcriptional regulator</fullName>
    </submittedName>
</protein>
<sequence length="197" mass="21732">MDPRPAPVLTRLERPTRDHALDFARRLFVANERVDMQTLALALGVGRSTLYRWVGDRESLLGDVLARFSDDTWELARREGQGEGVERYLDITRRYMDYAASFEPLRSFAQREPGVALKVLMAPDGAVADSVRRGMAGALRASLGDEADALPDELVEIMAQAGTALQWSPIIIGDEPATERAIRLMHGLLGSTLSRPG</sequence>
<keyword evidence="3" id="KW-1185">Reference proteome</keyword>
<comment type="caution">
    <text evidence="2">The sequence shown here is derived from an EMBL/GenBank/DDBJ whole genome shotgun (WGS) entry which is preliminary data.</text>
</comment>
<gene>
    <name evidence="2" type="ORF">FHP29_14860</name>
</gene>
<dbReference type="Gene3D" id="1.10.357.10">
    <property type="entry name" value="Tetracycline Repressor, domain 2"/>
    <property type="match status" value="1"/>
</dbReference>
<dbReference type="InterPro" id="IPR009057">
    <property type="entry name" value="Homeodomain-like_sf"/>
</dbReference>
<dbReference type="Proteomes" id="UP000313231">
    <property type="component" value="Unassembled WGS sequence"/>
</dbReference>
<name>A0A5C4VRQ0_9ACTN</name>
<dbReference type="InterPro" id="IPR041485">
    <property type="entry name" value="TetR_C_36"/>
</dbReference>
<dbReference type="RefSeq" id="WP_139623629.1">
    <property type="nucleotide sequence ID" value="NZ_VDMP01000025.1"/>
</dbReference>
<proteinExistence type="predicted"/>
<reference evidence="2 3" key="1">
    <citation type="journal article" date="2016" name="Int. J. Syst. Evol. Microbiol.">
        <title>Nocardioides albidus sp. nov., an actinobacterium isolated from garden soil.</title>
        <authorList>
            <person name="Singh H."/>
            <person name="Du J."/>
            <person name="Trinh H."/>
            <person name="Won K."/>
            <person name="Yang J.E."/>
            <person name="Yin C."/>
            <person name="Kook M."/>
            <person name="Yi T.H."/>
        </authorList>
    </citation>
    <scope>NUCLEOTIDE SEQUENCE [LARGE SCALE GENOMIC DNA]</scope>
    <source>
        <strain evidence="2 3">CCTCC AB 2015297</strain>
    </source>
</reference>
<evidence type="ECO:0000313" key="3">
    <source>
        <dbReference type="Proteomes" id="UP000313231"/>
    </source>
</evidence>
<dbReference type="AlphaFoldDB" id="A0A5C4VRQ0"/>
<evidence type="ECO:0000259" key="1">
    <source>
        <dbReference type="Pfam" id="PF18598"/>
    </source>
</evidence>
<organism evidence="2 3">
    <name type="scientific">Nocardioides albidus</name>
    <dbReference type="NCBI Taxonomy" id="1517589"/>
    <lineage>
        <taxon>Bacteria</taxon>
        <taxon>Bacillati</taxon>
        <taxon>Actinomycetota</taxon>
        <taxon>Actinomycetes</taxon>
        <taxon>Propionibacteriales</taxon>
        <taxon>Nocardioidaceae</taxon>
        <taxon>Nocardioides</taxon>
    </lineage>
</organism>
<dbReference type="SUPFAM" id="SSF46689">
    <property type="entry name" value="Homeodomain-like"/>
    <property type="match status" value="1"/>
</dbReference>
<dbReference type="OrthoDB" id="158903at2"/>